<sequence>MNAMVKQWLAQNGAVFNEEGTLAVADTTAAWQGLSERAVLAPLAGFAVLNVSGEDAEAFLQGQLSNDVRELNGANAQFTTYSTAKGRMLANFLMWKDKGEYRLLLPLDLSAAIIKRLRMFVMRSKVSIELADCMPALLSGPLAADALAGAGFAVGADGMGLHAVNGGVVVTLPFPSYLLVLEPDDVSMQWQKLLSYCALGGHDVVNLVFVRSGFAWVVAATQEAFVPQMANMELVSAINFRKGCYPGQEIVARMQYLGKTKRRLYRVEADEGGLLVGDEVFAQGDAEHSLGVVAAVVTLENGKQEALVVMLISAWDNKVCAGRNSVLLHCLTLPYVVPDII</sequence>
<organism evidence="1 2">
    <name type="scientific">Craterilacuibacter sinensis</name>
    <dbReference type="NCBI Taxonomy" id="2686017"/>
    <lineage>
        <taxon>Bacteria</taxon>
        <taxon>Pseudomonadati</taxon>
        <taxon>Pseudomonadota</taxon>
        <taxon>Betaproteobacteria</taxon>
        <taxon>Neisseriales</taxon>
        <taxon>Neisseriaceae</taxon>
        <taxon>Craterilacuibacter</taxon>
    </lineage>
</organism>
<gene>
    <name evidence="1" type="ORF">GQF02_06635</name>
</gene>
<dbReference type="NCBIfam" id="TIGR03317">
    <property type="entry name" value="ygfZ_signature"/>
    <property type="match status" value="1"/>
</dbReference>
<dbReference type="EMBL" id="WSSB01000005">
    <property type="protein sequence ID" value="MXR36642.1"/>
    <property type="molecule type" value="Genomic_DNA"/>
</dbReference>
<dbReference type="InterPro" id="IPR045179">
    <property type="entry name" value="YgfZ/GcvT"/>
</dbReference>
<comment type="caution">
    <text evidence="1">The sequence shown here is derived from an EMBL/GenBank/DDBJ whole genome shotgun (WGS) entry which is preliminary data.</text>
</comment>
<dbReference type="Proteomes" id="UP000467214">
    <property type="component" value="Unassembled WGS sequence"/>
</dbReference>
<dbReference type="SUPFAM" id="SSF103025">
    <property type="entry name" value="Folate-binding domain"/>
    <property type="match status" value="1"/>
</dbReference>
<evidence type="ECO:0008006" key="3">
    <source>
        <dbReference type="Google" id="ProtNLM"/>
    </source>
</evidence>
<dbReference type="PANTHER" id="PTHR22602">
    <property type="entry name" value="TRANSFERASE CAF17, MITOCHONDRIAL-RELATED"/>
    <property type="match status" value="1"/>
</dbReference>
<accession>A0A845BK65</accession>
<dbReference type="InterPro" id="IPR017703">
    <property type="entry name" value="YgfZ/GCV_T_CS"/>
</dbReference>
<evidence type="ECO:0000313" key="2">
    <source>
        <dbReference type="Proteomes" id="UP000467214"/>
    </source>
</evidence>
<evidence type="ECO:0000313" key="1">
    <source>
        <dbReference type="EMBL" id="MXR36642.1"/>
    </source>
</evidence>
<dbReference type="Gene3D" id="3.30.70.1630">
    <property type="match status" value="1"/>
</dbReference>
<reference evidence="1 2" key="1">
    <citation type="submission" date="2019-12" db="EMBL/GenBank/DDBJ databases">
        <title>Neisseriaceae gen. nov. sp. Genome sequencing and assembly.</title>
        <authorList>
            <person name="Liu Z."/>
            <person name="Li A."/>
        </authorList>
    </citation>
    <scope>NUCLEOTIDE SEQUENCE [LARGE SCALE GENOMIC DNA]</scope>
    <source>
        <strain evidence="1 2">B2N2-7</strain>
    </source>
</reference>
<name>A0A845BK65_9NEIS</name>
<dbReference type="RefSeq" id="WP_160795769.1">
    <property type="nucleotide sequence ID" value="NZ_WSSB01000005.1"/>
</dbReference>
<proteinExistence type="predicted"/>
<dbReference type="Gene3D" id="3.30.70.1400">
    <property type="entry name" value="Aminomethyltransferase beta-barrel domains"/>
    <property type="match status" value="1"/>
</dbReference>
<dbReference type="PANTHER" id="PTHR22602:SF0">
    <property type="entry name" value="TRANSFERASE CAF17, MITOCHONDRIAL-RELATED"/>
    <property type="match status" value="1"/>
</dbReference>
<keyword evidence="2" id="KW-1185">Reference proteome</keyword>
<protein>
    <recommendedName>
        <fullName evidence="3">Folate-binding protein YgfZ</fullName>
    </recommendedName>
</protein>
<dbReference type="AlphaFoldDB" id="A0A845BK65"/>
<dbReference type="Gene3D" id="2.40.30.160">
    <property type="match status" value="1"/>
</dbReference>
<dbReference type="GO" id="GO:0016226">
    <property type="term" value="P:iron-sulfur cluster assembly"/>
    <property type="evidence" value="ECO:0007669"/>
    <property type="project" value="TreeGrafter"/>
</dbReference>